<evidence type="ECO:0000313" key="6">
    <source>
        <dbReference type="Proteomes" id="UP000293912"/>
    </source>
</evidence>
<dbReference type="GO" id="GO:0009307">
    <property type="term" value="P:DNA restriction-modification system"/>
    <property type="evidence" value="ECO:0007669"/>
    <property type="project" value="UniProtKB-KW"/>
</dbReference>
<evidence type="ECO:0000256" key="3">
    <source>
        <dbReference type="ARBA" id="ARBA00023125"/>
    </source>
</evidence>
<dbReference type="PANTHER" id="PTHR30408">
    <property type="entry name" value="TYPE-1 RESTRICTION ENZYME ECOKI SPECIFICITY PROTEIN"/>
    <property type="match status" value="1"/>
</dbReference>
<gene>
    <name evidence="5" type="ORF">HPF_18860</name>
</gene>
<dbReference type="GO" id="GO:0003677">
    <property type="term" value="F:DNA binding"/>
    <property type="evidence" value="ECO:0007669"/>
    <property type="project" value="UniProtKB-KW"/>
</dbReference>
<comment type="similarity">
    <text evidence="1">Belongs to the type-I restriction system S methylase family.</text>
</comment>
<dbReference type="InterPro" id="IPR000055">
    <property type="entry name" value="Restrct_endonuc_typeI_TRD"/>
</dbReference>
<evidence type="ECO:0000259" key="4">
    <source>
        <dbReference type="Pfam" id="PF01420"/>
    </source>
</evidence>
<sequence>MAFNQGCKGLVPLSGVDTKFAYYFLLANVPLLDSLGTGATFKELSGGKLKEVLFSFPSVQEQHRIVAILDEAFEGIATAKANAEKNLQNARELFDGYLHSVFTERGSNWLDSTVGECIRFIDYRGKTPVKTNSGLRLITAKNVKMGFLQRAPEEFVAPESYDGWMTRGIPKLGDVLFTTEAPLANVAQLDTSEKVVFAQRIIIMQPDPRSLDSTFLKYMLLSPPIQQRIREKGTGATVQGIKASLLKGIKISFPGSLTEQHRIVGKLDALSDETESLRAIYERKLAALDELKKSLLHQAFSGQL</sequence>
<proteinExistence type="inferred from homology"/>
<name>A0A4P6X7K7_HYDPS</name>
<protein>
    <submittedName>
        <fullName evidence="5">EcoKI restriction-modification system protein HsdS</fullName>
    </submittedName>
</protein>
<accession>A0A4P6X7K7</accession>
<dbReference type="AlphaFoldDB" id="A0A4P6X7K7"/>
<dbReference type="EMBL" id="CP037867">
    <property type="protein sequence ID" value="QBM29761.1"/>
    <property type="molecule type" value="Genomic_DNA"/>
</dbReference>
<dbReference type="InterPro" id="IPR052021">
    <property type="entry name" value="Type-I_RS_S_subunit"/>
</dbReference>
<evidence type="ECO:0000313" key="5">
    <source>
        <dbReference type="EMBL" id="QBM29761.1"/>
    </source>
</evidence>
<dbReference type="Proteomes" id="UP000293912">
    <property type="component" value="Chromosome"/>
</dbReference>
<dbReference type="SUPFAM" id="SSF116734">
    <property type="entry name" value="DNA methylase specificity domain"/>
    <property type="match status" value="2"/>
</dbReference>
<reference evidence="5 6" key="1">
    <citation type="submission" date="2019-03" db="EMBL/GenBank/DDBJ databases">
        <authorList>
            <person name="Sebastian G."/>
            <person name="Baumann P."/>
            <person name="Ruckert C."/>
            <person name="Kalinowski J."/>
            <person name="Nebel B."/>
            <person name="Takors R."/>
            <person name="Blombach B."/>
        </authorList>
    </citation>
    <scope>NUCLEOTIDE SEQUENCE [LARGE SCALE GENOMIC DNA]</scope>
    <source>
        <strain evidence="5 6">DSM 1084</strain>
    </source>
</reference>
<feature type="domain" description="Type I restriction modification DNA specificity" evidence="4">
    <location>
        <begin position="173"/>
        <end position="278"/>
    </location>
</feature>
<organism evidence="5 6">
    <name type="scientific">Hydrogenophaga pseudoflava</name>
    <name type="common">Pseudomonas carboxydoflava</name>
    <dbReference type="NCBI Taxonomy" id="47421"/>
    <lineage>
        <taxon>Bacteria</taxon>
        <taxon>Pseudomonadati</taxon>
        <taxon>Pseudomonadota</taxon>
        <taxon>Betaproteobacteria</taxon>
        <taxon>Burkholderiales</taxon>
        <taxon>Comamonadaceae</taxon>
        <taxon>Hydrogenophaga</taxon>
    </lineage>
</organism>
<dbReference type="Gene3D" id="3.90.220.20">
    <property type="entry name" value="DNA methylase specificity domains"/>
    <property type="match status" value="2"/>
</dbReference>
<feature type="domain" description="Type I restriction modification DNA specificity" evidence="4">
    <location>
        <begin position="2"/>
        <end position="78"/>
    </location>
</feature>
<dbReference type="PANTHER" id="PTHR30408:SF12">
    <property type="entry name" value="TYPE I RESTRICTION ENZYME MJAVIII SPECIFICITY SUBUNIT"/>
    <property type="match status" value="1"/>
</dbReference>
<dbReference type="InterPro" id="IPR044946">
    <property type="entry name" value="Restrct_endonuc_typeI_TRD_sf"/>
</dbReference>
<evidence type="ECO:0000256" key="2">
    <source>
        <dbReference type="ARBA" id="ARBA00022747"/>
    </source>
</evidence>
<dbReference type="REBASE" id="306542">
    <property type="entry name" value="S.Hps1084ORF18855P"/>
</dbReference>
<keyword evidence="3" id="KW-0238">DNA-binding</keyword>
<evidence type="ECO:0000256" key="1">
    <source>
        <dbReference type="ARBA" id="ARBA00010923"/>
    </source>
</evidence>
<keyword evidence="2" id="KW-0680">Restriction system</keyword>
<dbReference type="KEGG" id="hpse:HPF_18860"/>
<dbReference type="Pfam" id="PF01420">
    <property type="entry name" value="Methylase_S"/>
    <property type="match status" value="2"/>
</dbReference>
<keyword evidence="6" id="KW-1185">Reference proteome</keyword>